<organism evidence="4 5">
    <name type="scientific">Natronospira bacteriovora</name>
    <dbReference type="NCBI Taxonomy" id="3069753"/>
    <lineage>
        <taxon>Bacteria</taxon>
        <taxon>Pseudomonadati</taxon>
        <taxon>Pseudomonadota</taxon>
        <taxon>Gammaproteobacteria</taxon>
        <taxon>Natronospirales</taxon>
        <taxon>Natronospiraceae</taxon>
        <taxon>Natronospira</taxon>
    </lineage>
</organism>
<evidence type="ECO:0000256" key="2">
    <source>
        <dbReference type="ARBA" id="ARBA00023043"/>
    </source>
</evidence>
<evidence type="ECO:0000313" key="4">
    <source>
        <dbReference type="EMBL" id="MDQ2070768.1"/>
    </source>
</evidence>
<reference evidence="4 5" key="1">
    <citation type="submission" date="2023-08" db="EMBL/GenBank/DDBJ databases">
        <title>Whole-genome sequencing of halo(alkali)philic microorganisms from hypersaline lakes.</title>
        <authorList>
            <person name="Sorokin D.Y."/>
            <person name="Abbas B."/>
            <person name="Merkel A.Y."/>
        </authorList>
    </citation>
    <scope>NUCLEOTIDE SEQUENCE [LARGE SCALE GENOMIC DNA]</scope>
    <source>
        <strain evidence="4 5">AB-CW4</strain>
    </source>
</reference>
<dbReference type="Pfam" id="PF12796">
    <property type="entry name" value="Ank_2"/>
    <property type="match status" value="1"/>
</dbReference>
<dbReference type="InterPro" id="IPR002110">
    <property type="entry name" value="Ankyrin_rpt"/>
</dbReference>
<dbReference type="SUPFAM" id="SSF48403">
    <property type="entry name" value="Ankyrin repeat"/>
    <property type="match status" value="1"/>
</dbReference>
<dbReference type="SMART" id="SM00248">
    <property type="entry name" value="ANK"/>
    <property type="match status" value="6"/>
</dbReference>
<evidence type="ECO:0000256" key="1">
    <source>
        <dbReference type="ARBA" id="ARBA00022737"/>
    </source>
</evidence>
<dbReference type="RefSeq" id="WP_306729264.1">
    <property type="nucleotide sequence ID" value="NZ_JAVDDT010000010.1"/>
</dbReference>
<keyword evidence="5" id="KW-1185">Reference proteome</keyword>
<protein>
    <submittedName>
        <fullName evidence="4">Ankyrin repeat domain-containing protein</fullName>
    </submittedName>
</protein>
<name>A0ABU0WAH3_9GAMM</name>
<proteinExistence type="predicted"/>
<keyword evidence="2 3" id="KW-0040">ANK repeat</keyword>
<sequence>MRTFIYVMAFTAVSLTIAVVLGSNSISGENAMGSEVDSKPVAHMSAREMFPDRRVRALARAAGRGSIDRIDGLVEKSIDVNYQGRRGATPLFWAMQNAAGFRRLLEHGANPNVVFDDGGSVMHWAARAEDSDILKTALEFGGDPNLVAGEEGITPIFRALTNRRAIEILLESGANIDAQKRGWKLGDRRIGGGITPVMEAADLAQFDIVLFLLESGADFRIESDRGDTLADLVASYQGAFKAGSSTEKAYKEVIVWLCDRGVSMPESECQ</sequence>
<evidence type="ECO:0000313" key="5">
    <source>
        <dbReference type="Proteomes" id="UP001239019"/>
    </source>
</evidence>
<feature type="repeat" description="ANK" evidence="3">
    <location>
        <begin position="192"/>
        <end position="224"/>
    </location>
</feature>
<gene>
    <name evidence="4" type="ORF">RBH19_12900</name>
</gene>
<dbReference type="Proteomes" id="UP001239019">
    <property type="component" value="Unassembled WGS sequence"/>
</dbReference>
<dbReference type="InterPro" id="IPR036770">
    <property type="entry name" value="Ankyrin_rpt-contain_sf"/>
</dbReference>
<dbReference type="PANTHER" id="PTHR24198">
    <property type="entry name" value="ANKYRIN REPEAT AND PROTEIN KINASE DOMAIN-CONTAINING PROTEIN"/>
    <property type="match status" value="1"/>
</dbReference>
<comment type="caution">
    <text evidence="4">The sequence shown here is derived from an EMBL/GenBank/DDBJ whole genome shotgun (WGS) entry which is preliminary data.</text>
</comment>
<accession>A0ABU0WAH3</accession>
<dbReference type="PROSITE" id="PS50088">
    <property type="entry name" value="ANK_REPEAT"/>
    <property type="match status" value="2"/>
</dbReference>
<evidence type="ECO:0000256" key="3">
    <source>
        <dbReference type="PROSITE-ProRule" id="PRU00023"/>
    </source>
</evidence>
<dbReference type="Gene3D" id="1.25.40.20">
    <property type="entry name" value="Ankyrin repeat-containing domain"/>
    <property type="match status" value="2"/>
</dbReference>
<dbReference type="EMBL" id="JAVDDT010000010">
    <property type="protein sequence ID" value="MDQ2070768.1"/>
    <property type="molecule type" value="Genomic_DNA"/>
</dbReference>
<dbReference type="PROSITE" id="PS50297">
    <property type="entry name" value="ANK_REP_REGION"/>
    <property type="match status" value="1"/>
</dbReference>
<keyword evidence="1" id="KW-0677">Repeat</keyword>
<feature type="repeat" description="ANK" evidence="3">
    <location>
        <begin position="117"/>
        <end position="149"/>
    </location>
</feature>
<dbReference type="PANTHER" id="PTHR24198:SF165">
    <property type="entry name" value="ANKYRIN REPEAT-CONTAINING PROTEIN-RELATED"/>
    <property type="match status" value="1"/>
</dbReference>